<dbReference type="Proteomes" id="UP000093267">
    <property type="component" value="Chromosome"/>
</dbReference>
<organism evidence="5 6">
    <name type="scientific">Secundilactobacillus paracollinoides</name>
    <dbReference type="NCBI Taxonomy" id="240427"/>
    <lineage>
        <taxon>Bacteria</taxon>
        <taxon>Bacillati</taxon>
        <taxon>Bacillota</taxon>
        <taxon>Bacilli</taxon>
        <taxon>Lactobacillales</taxon>
        <taxon>Lactobacillaceae</taxon>
        <taxon>Secundilactobacillus</taxon>
    </lineage>
</organism>
<dbReference type="KEGG" id="lpd:AYR62_11820"/>
<accession>A0A1B2IXR6</accession>
<dbReference type="EMBL" id="CP014924">
    <property type="protein sequence ID" value="ANZ66798.1"/>
    <property type="molecule type" value="Genomic_DNA"/>
</dbReference>
<dbReference type="AlphaFoldDB" id="A0A1B2IXR6"/>
<dbReference type="SUPFAM" id="SSF161219">
    <property type="entry name" value="CHY zinc finger-like"/>
    <property type="match status" value="1"/>
</dbReference>
<dbReference type="OrthoDB" id="882119at2"/>
<dbReference type="InterPro" id="IPR037274">
    <property type="entry name" value="Znf_CHY_sf"/>
</dbReference>
<evidence type="ECO:0000259" key="4">
    <source>
        <dbReference type="PROSITE" id="PS51266"/>
    </source>
</evidence>
<keyword evidence="2" id="KW-0863">Zinc-finger</keyword>
<dbReference type="PIRSF" id="PIRSF017292">
    <property type="entry name" value="UCP017292_Znf_CHY"/>
    <property type="match status" value="1"/>
</dbReference>
<dbReference type="PROSITE" id="PS51266">
    <property type="entry name" value="ZF_CHY"/>
    <property type="match status" value="1"/>
</dbReference>
<evidence type="ECO:0000256" key="1">
    <source>
        <dbReference type="ARBA" id="ARBA00022723"/>
    </source>
</evidence>
<dbReference type="STRING" id="240427.AYR62_11820"/>
<keyword evidence="1" id="KW-0479">Metal-binding</keyword>
<reference evidence="5 6" key="1">
    <citation type="submission" date="2016-03" db="EMBL/GenBank/DDBJ databases">
        <title>Pediococcus and Lactobacillus from brewery environment - whole genome sequencing and assembly.</title>
        <authorList>
            <person name="Behr J."/>
            <person name="Geissler A.J."/>
            <person name="Vogel R.F."/>
        </authorList>
    </citation>
    <scope>NUCLEOTIDE SEQUENCE [LARGE SCALE GENOMIC DNA]</scope>
    <source>
        <strain evidence="5 6">TMW 1.1995</strain>
    </source>
</reference>
<sequence length="100" mass="11284">MTQVIYGLETDDAGRCVHYHQENDIAGLKCQQCQAYFACYQCHDALCDHKFVACDKDDDPVMCGLCHTVMSFAAYQQGTCPNCRAAFNPKCEGHWGVYFK</sequence>
<evidence type="ECO:0000313" key="5">
    <source>
        <dbReference type="EMBL" id="ANZ66798.1"/>
    </source>
</evidence>
<evidence type="ECO:0000256" key="3">
    <source>
        <dbReference type="ARBA" id="ARBA00022833"/>
    </source>
</evidence>
<dbReference type="InterPro" id="IPR016694">
    <property type="entry name" value="UCP017292"/>
</dbReference>
<proteinExistence type="predicted"/>
<evidence type="ECO:0000313" key="6">
    <source>
        <dbReference type="Proteomes" id="UP000093267"/>
    </source>
</evidence>
<keyword evidence="6" id="KW-1185">Reference proteome</keyword>
<protein>
    <recommendedName>
        <fullName evidence="4">CHY-type domain-containing protein</fullName>
    </recommendedName>
</protein>
<keyword evidence="3" id="KW-0862">Zinc</keyword>
<evidence type="ECO:0000256" key="2">
    <source>
        <dbReference type="ARBA" id="ARBA00022771"/>
    </source>
</evidence>
<feature type="domain" description="CHY-type" evidence="4">
    <location>
        <begin position="9"/>
        <end position="85"/>
    </location>
</feature>
<dbReference type="GO" id="GO:0008270">
    <property type="term" value="F:zinc ion binding"/>
    <property type="evidence" value="ECO:0007669"/>
    <property type="project" value="UniProtKB-KW"/>
</dbReference>
<dbReference type="RefSeq" id="WP_054711911.1">
    <property type="nucleotide sequence ID" value="NZ_CP014912.1"/>
</dbReference>
<gene>
    <name evidence="5" type="ORF">AYR63_06380</name>
</gene>
<name>A0A1B2IXR6_9LACO</name>
<dbReference type="InterPro" id="IPR008913">
    <property type="entry name" value="Znf_CHY"/>
</dbReference>